<proteinExistence type="inferred from homology"/>
<evidence type="ECO:0000259" key="5">
    <source>
        <dbReference type="Pfam" id="PF13360"/>
    </source>
</evidence>
<keyword evidence="4" id="KW-0564">Palmitate</keyword>
<comment type="subcellular location">
    <subcellularLocation>
        <location evidence="4">Cell outer membrane</location>
        <topology evidence="4">Lipid-anchor</topology>
    </subcellularLocation>
</comment>
<evidence type="ECO:0000256" key="2">
    <source>
        <dbReference type="ARBA" id="ARBA00023136"/>
    </source>
</evidence>
<comment type="caution">
    <text evidence="6">The sequence shown here is derived from an EMBL/GenBank/DDBJ whole genome shotgun (WGS) entry which is preliminary data.</text>
</comment>
<dbReference type="InterPro" id="IPR002372">
    <property type="entry name" value="PQQ_rpt_dom"/>
</dbReference>
<evidence type="ECO:0000313" key="7">
    <source>
        <dbReference type="Proteomes" id="UP001156940"/>
    </source>
</evidence>
<gene>
    <name evidence="4 6" type="primary">bamB</name>
    <name evidence="6" type="ORF">QFW77_00395</name>
</gene>
<dbReference type="Gene3D" id="2.130.10.10">
    <property type="entry name" value="YVTN repeat-like/Quinoprotein amine dehydrogenase"/>
    <property type="match status" value="1"/>
</dbReference>
<comment type="subunit">
    <text evidence="4">Part of the Bam complex.</text>
</comment>
<keyword evidence="4" id="KW-0449">Lipoprotein</keyword>
<sequence length="388" mass="40383">MLRAVIALSCVLAVSGCSTVRGWFDGDDDEVNTTEPAELTDFAPSASVDRLWTAGVGKGERRIGARQSPAVAGGRVYAAALTGGVHAFDLQSGAAVWHHESELPLSGGPGVGEGLVVAGSLEGDVLALDAQSGAERWRAEVGNEVIAAPAIGQGVVVVRSNDGRVSAFDATNGERLWFWVRDLPALTVRGNDAPVLGPGYVFVGNDDGTVIALGLNDGRPIWEQAVGQPDGRTDLERMADVDGSPVLDDVVLYASSYKGQTMAIEAPSGRPLWSSDHGGSGRVGVATDRLVVADPAGTVWALDKNGGTVLWQQDALARRDLSSAAVHDGYAVVGDFDGYLHWLRLENGELAARTRAGRAAIKGAPVVADGVLVVQTVEGDLSAYRVGQ</sequence>
<evidence type="ECO:0000256" key="4">
    <source>
        <dbReference type="HAMAP-Rule" id="MF_00923"/>
    </source>
</evidence>
<dbReference type="InterPro" id="IPR017687">
    <property type="entry name" value="BamB"/>
</dbReference>
<keyword evidence="1 4" id="KW-0732">Signal</keyword>
<reference evidence="6 7" key="1">
    <citation type="submission" date="2023-04" db="EMBL/GenBank/DDBJ databases">
        <title>Luteimonas endophyticus RD2P54.</title>
        <authorList>
            <person name="Sun J.-Q."/>
        </authorList>
    </citation>
    <scope>NUCLEOTIDE SEQUENCE [LARGE SCALE GENOMIC DNA]</scope>
    <source>
        <strain evidence="6 7">RD2P54</strain>
    </source>
</reference>
<evidence type="ECO:0000256" key="1">
    <source>
        <dbReference type="ARBA" id="ARBA00022729"/>
    </source>
</evidence>
<dbReference type="InterPro" id="IPR018391">
    <property type="entry name" value="PQQ_b-propeller_rpt"/>
</dbReference>
<dbReference type="Proteomes" id="UP001156940">
    <property type="component" value="Unassembled WGS sequence"/>
</dbReference>
<keyword evidence="3 4" id="KW-0998">Cell outer membrane</keyword>
<dbReference type="Pfam" id="PF13360">
    <property type="entry name" value="PQQ_2"/>
    <property type="match status" value="1"/>
</dbReference>
<dbReference type="HAMAP" id="MF_00923">
    <property type="entry name" value="OM_assembly_BamB"/>
    <property type="match status" value="1"/>
</dbReference>
<feature type="domain" description="Pyrrolo-quinoline quinone repeat" evidence="5">
    <location>
        <begin position="83"/>
        <end position="313"/>
    </location>
</feature>
<protein>
    <recommendedName>
        <fullName evidence="4">Outer membrane protein assembly factor BamB</fullName>
    </recommendedName>
</protein>
<dbReference type="PROSITE" id="PS51257">
    <property type="entry name" value="PROKAR_LIPOPROTEIN"/>
    <property type="match status" value="1"/>
</dbReference>
<keyword evidence="7" id="KW-1185">Reference proteome</keyword>
<dbReference type="InterPro" id="IPR015943">
    <property type="entry name" value="WD40/YVTN_repeat-like_dom_sf"/>
</dbReference>
<organism evidence="6 7">
    <name type="scientific">Luteimonas endophytica</name>
    <dbReference type="NCBI Taxonomy" id="3042023"/>
    <lineage>
        <taxon>Bacteria</taxon>
        <taxon>Pseudomonadati</taxon>
        <taxon>Pseudomonadota</taxon>
        <taxon>Gammaproteobacteria</taxon>
        <taxon>Lysobacterales</taxon>
        <taxon>Lysobacteraceae</taxon>
        <taxon>Luteimonas</taxon>
    </lineage>
</organism>
<dbReference type="NCBIfam" id="TIGR03300">
    <property type="entry name" value="assembly_YfgL"/>
    <property type="match status" value="1"/>
</dbReference>
<dbReference type="SMART" id="SM00564">
    <property type="entry name" value="PQQ"/>
    <property type="match status" value="7"/>
</dbReference>
<name>A0ABT6J3R2_9GAMM</name>
<comment type="similarity">
    <text evidence="4">Belongs to the BamB family.</text>
</comment>
<dbReference type="SUPFAM" id="SSF50998">
    <property type="entry name" value="Quinoprotein alcohol dehydrogenase-like"/>
    <property type="match status" value="1"/>
</dbReference>
<dbReference type="EMBL" id="JARXRM010000008">
    <property type="protein sequence ID" value="MDH5821454.1"/>
    <property type="molecule type" value="Genomic_DNA"/>
</dbReference>
<dbReference type="InterPro" id="IPR011047">
    <property type="entry name" value="Quinoprotein_ADH-like_sf"/>
</dbReference>
<accession>A0ABT6J3R2</accession>
<dbReference type="PANTHER" id="PTHR34512:SF30">
    <property type="entry name" value="OUTER MEMBRANE PROTEIN ASSEMBLY FACTOR BAMB"/>
    <property type="match status" value="1"/>
</dbReference>
<comment type="function">
    <text evidence="4">Part of the outer membrane protein assembly complex, which is involved in assembly and insertion of beta-barrel proteins into the outer membrane.</text>
</comment>
<dbReference type="PANTHER" id="PTHR34512">
    <property type="entry name" value="CELL SURFACE PROTEIN"/>
    <property type="match status" value="1"/>
</dbReference>
<keyword evidence="2 4" id="KW-0472">Membrane</keyword>
<evidence type="ECO:0000256" key="3">
    <source>
        <dbReference type="ARBA" id="ARBA00023237"/>
    </source>
</evidence>
<evidence type="ECO:0000313" key="6">
    <source>
        <dbReference type="EMBL" id="MDH5821454.1"/>
    </source>
</evidence>